<evidence type="ECO:0000313" key="4">
    <source>
        <dbReference type="Proteomes" id="UP000619244"/>
    </source>
</evidence>
<feature type="transmembrane region" description="Helical" evidence="2">
    <location>
        <begin position="37"/>
        <end position="55"/>
    </location>
</feature>
<name>A0A918NII8_9ACTN</name>
<dbReference type="Proteomes" id="UP000619244">
    <property type="component" value="Unassembled WGS sequence"/>
</dbReference>
<comment type="caution">
    <text evidence="3">The sequence shown here is derived from an EMBL/GenBank/DDBJ whole genome shotgun (WGS) entry which is preliminary data.</text>
</comment>
<dbReference type="SUPFAM" id="SSF48317">
    <property type="entry name" value="Acid phosphatase/Vanadium-dependent haloperoxidase"/>
    <property type="match status" value="1"/>
</dbReference>
<organism evidence="3 4">
    <name type="scientific">Streptomyces minutiscleroticus</name>
    <dbReference type="NCBI Taxonomy" id="68238"/>
    <lineage>
        <taxon>Bacteria</taxon>
        <taxon>Bacillati</taxon>
        <taxon>Actinomycetota</taxon>
        <taxon>Actinomycetes</taxon>
        <taxon>Kitasatosporales</taxon>
        <taxon>Streptomycetaceae</taxon>
        <taxon>Streptomyces</taxon>
    </lineage>
</organism>
<proteinExistence type="predicted"/>
<dbReference type="AlphaFoldDB" id="A0A918NII8"/>
<keyword evidence="2" id="KW-0812">Transmembrane</keyword>
<evidence type="ECO:0000256" key="1">
    <source>
        <dbReference type="SAM" id="MobiDB-lite"/>
    </source>
</evidence>
<dbReference type="EMBL" id="BMVU01000008">
    <property type="protein sequence ID" value="GGX70001.1"/>
    <property type="molecule type" value="Genomic_DNA"/>
</dbReference>
<feature type="transmembrane region" description="Helical" evidence="2">
    <location>
        <begin position="93"/>
        <end position="111"/>
    </location>
</feature>
<gene>
    <name evidence="3" type="ORF">GCM10010358_25640</name>
</gene>
<keyword evidence="2" id="KW-1133">Transmembrane helix</keyword>
<feature type="region of interest" description="Disordered" evidence="1">
    <location>
        <begin position="1"/>
        <end position="25"/>
    </location>
</feature>
<reference evidence="3" key="2">
    <citation type="submission" date="2020-09" db="EMBL/GenBank/DDBJ databases">
        <authorList>
            <person name="Sun Q."/>
            <person name="Ohkuma M."/>
        </authorList>
    </citation>
    <scope>NUCLEOTIDE SEQUENCE</scope>
    <source>
        <strain evidence="3">JCM 4790</strain>
    </source>
</reference>
<accession>A0A918NII8</accession>
<dbReference type="RefSeq" id="WP_190190309.1">
    <property type="nucleotide sequence ID" value="NZ_BMVU01000008.1"/>
</dbReference>
<evidence type="ECO:0000256" key="2">
    <source>
        <dbReference type="SAM" id="Phobius"/>
    </source>
</evidence>
<reference evidence="3" key="1">
    <citation type="journal article" date="2014" name="Int. J. Syst. Evol. Microbiol.">
        <title>Complete genome sequence of Corynebacterium casei LMG S-19264T (=DSM 44701T), isolated from a smear-ripened cheese.</title>
        <authorList>
            <consortium name="US DOE Joint Genome Institute (JGI-PGF)"/>
            <person name="Walter F."/>
            <person name="Albersmeier A."/>
            <person name="Kalinowski J."/>
            <person name="Ruckert C."/>
        </authorList>
    </citation>
    <scope>NUCLEOTIDE SEQUENCE</scope>
    <source>
        <strain evidence="3">JCM 4790</strain>
    </source>
</reference>
<keyword evidence="2" id="KW-0472">Membrane</keyword>
<protein>
    <recommendedName>
        <fullName evidence="5">Phosphatase PAP2 family protein</fullName>
    </recommendedName>
</protein>
<dbReference type="InterPro" id="IPR036938">
    <property type="entry name" value="PAP2/HPO_sf"/>
</dbReference>
<evidence type="ECO:0008006" key="5">
    <source>
        <dbReference type="Google" id="ProtNLM"/>
    </source>
</evidence>
<evidence type="ECO:0000313" key="3">
    <source>
        <dbReference type="EMBL" id="GGX70001.1"/>
    </source>
</evidence>
<sequence length="235" mass="24798">MPQHDPLALSTPPAPTGPRERTAHTGQAARSWLPFPLYLLAFLAVYLLAVCTPFGQRAENALLTGDDGATPSWIYDLWGAAYGSSALPPLERTAVPTLIASLVVIAAVAAVRRRRRQGCVAVGAVAAAIVTKELASRVLPRPDLIGAEEVLIEPSFPSGHAAVPAALVLGALLVASPRVRPHLLIVGSLWFAVTAAVQATYHHRPGDVLGGPARRSAARLPVRTRPLGRSVPRRV</sequence>
<keyword evidence="4" id="KW-1185">Reference proteome</keyword>